<dbReference type="Pfam" id="PF01569">
    <property type="entry name" value="PAP2"/>
    <property type="match status" value="1"/>
</dbReference>
<evidence type="ECO:0000313" key="4">
    <source>
        <dbReference type="Proteomes" id="UP000434850"/>
    </source>
</evidence>
<keyword evidence="4" id="KW-1185">Reference proteome</keyword>
<dbReference type="AlphaFoldDB" id="A0A6I4IRC6"/>
<dbReference type="Gene3D" id="1.20.144.10">
    <property type="entry name" value="Phosphatidic acid phosphatase type 2/haloperoxidase"/>
    <property type="match status" value="1"/>
</dbReference>
<keyword evidence="1" id="KW-0732">Signal</keyword>
<dbReference type="OrthoDB" id="9773582at2"/>
<dbReference type="InterPro" id="IPR036938">
    <property type="entry name" value="PAP2/HPO_sf"/>
</dbReference>
<organism evidence="3 4">
    <name type="scientific">Mucilaginibacter aquatilis</name>
    <dbReference type="NCBI Taxonomy" id="1517760"/>
    <lineage>
        <taxon>Bacteria</taxon>
        <taxon>Pseudomonadati</taxon>
        <taxon>Bacteroidota</taxon>
        <taxon>Sphingobacteriia</taxon>
        <taxon>Sphingobacteriales</taxon>
        <taxon>Sphingobacteriaceae</taxon>
        <taxon>Mucilaginibacter</taxon>
    </lineage>
</organism>
<evidence type="ECO:0000259" key="2">
    <source>
        <dbReference type="SMART" id="SM00014"/>
    </source>
</evidence>
<dbReference type="PANTHER" id="PTHR14969:SF13">
    <property type="entry name" value="AT30094P"/>
    <property type="match status" value="1"/>
</dbReference>
<sequence>MMRKTLPLHKFIFTAFAVLCITNYSFAQITLDTVRKDSTDHILQVPDTVKHLESKFTSLLPPAVFITYGFLSLGVKPIRDVDYHVYNNVQTKNPNFHTPIDDYFQFVPVITVYGLNAFGLAGKNRFIDRTILYAMSEAIRLGTVTLIKKTADRLRPNQFDRQSFPSGHTSTAFAAAEFMAQEYGEVSPWFGVYAYSFATATAILRVYNNDHWFSDIIAGAGFGILSTKAAYLLYPYIRNTFFRNDKNKDDKKATLFIPTFNNGYAGFSFVKTF</sequence>
<feature type="chain" id="PRO_5026028364" evidence="1">
    <location>
        <begin position="28"/>
        <end position="273"/>
    </location>
</feature>
<dbReference type="RefSeq" id="WP_157542919.1">
    <property type="nucleotide sequence ID" value="NZ_WQLA01000006.1"/>
</dbReference>
<dbReference type="CDD" id="cd03394">
    <property type="entry name" value="PAP2_like_5"/>
    <property type="match status" value="1"/>
</dbReference>
<evidence type="ECO:0000256" key="1">
    <source>
        <dbReference type="SAM" id="SignalP"/>
    </source>
</evidence>
<dbReference type="InterPro" id="IPR000326">
    <property type="entry name" value="PAP2/HPO"/>
</dbReference>
<dbReference type="EMBL" id="WQLA01000006">
    <property type="protein sequence ID" value="MVN92614.1"/>
    <property type="molecule type" value="Genomic_DNA"/>
</dbReference>
<dbReference type="Proteomes" id="UP000434850">
    <property type="component" value="Unassembled WGS sequence"/>
</dbReference>
<comment type="caution">
    <text evidence="3">The sequence shown here is derived from an EMBL/GenBank/DDBJ whole genome shotgun (WGS) entry which is preliminary data.</text>
</comment>
<accession>A0A6I4IRC6</accession>
<dbReference type="SMART" id="SM00014">
    <property type="entry name" value="acidPPc"/>
    <property type="match status" value="1"/>
</dbReference>
<evidence type="ECO:0000313" key="3">
    <source>
        <dbReference type="EMBL" id="MVN92614.1"/>
    </source>
</evidence>
<dbReference type="PANTHER" id="PTHR14969">
    <property type="entry name" value="SPHINGOSINE-1-PHOSPHATE PHOSPHOHYDROLASE"/>
    <property type="match status" value="1"/>
</dbReference>
<reference evidence="3 4" key="1">
    <citation type="submission" date="2019-12" db="EMBL/GenBank/DDBJ databases">
        <title>Mucilaginibacter sp. HME9299 genome sequencing and assembly.</title>
        <authorList>
            <person name="Kang H."/>
            <person name="Kim H."/>
            <person name="Joh K."/>
        </authorList>
    </citation>
    <scope>NUCLEOTIDE SEQUENCE [LARGE SCALE GENOMIC DNA]</scope>
    <source>
        <strain evidence="3 4">HME9299</strain>
    </source>
</reference>
<dbReference type="SUPFAM" id="SSF48317">
    <property type="entry name" value="Acid phosphatase/Vanadium-dependent haloperoxidase"/>
    <property type="match status" value="1"/>
</dbReference>
<gene>
    <name evidence="3" type="ORF">GO816_15860</name>
</gene>
<feature type="domain" description="Phosphatidic acid phosphatase type 2/haloperoxidase" evidence="2">
    <location>
        <begin position="130"/>
        <end position="231"/>
    </location>
</feature>
<proteinExistence type="predicted"/>
<name>A0A6I4IRC6_9SPHI</name>
<protein>
    <submittedName>
        <fullName evidence="3">Phosphatase PAP2 family protein</fullName>
    </submittedName>
</protein>
<feature type="signal peptide" evidence="1">
    <location>
        <begin position="1"/>
        <end position="27"/>
    </location>
</feature>